<dbReference type="EMBL" id="ASHX02000001">
    <property type="protein sequence ID" value="OEJ94848.1"/>
    <property type="molecule type" value="Genomic_DNA"/>
</dbReference>
<name>A0A1D3DRB0_9ACTN</name>
<sequence>MIKSSVYALLGSIALITVTGCGMNDRSDEVPFAGASTSHNAADRAEKVSSEIYDLIGLKGKASDIRPGVMDCSKRDRDKYFRVFHPWTFTPASGGDLQGVMERLKEDLVKNGWKIVRYGPDSSRDKNLSLTADHDEKKVSVEITYNAKENPADLSVFLVSGCYQIPDGEKIQRF</sequence>
<dbReference type="OrthoDB" id="4282368at2"/>
<keyword evidence="2" id="KW-1185">Reference proteome</keyword>
<gene>
    <name evidence="1" type="ORF">J116_010500</name>
</gene>
<proteinExistence type="predicted"/>
<accession>A0A1D3DRB0</accession>
<protein>
    <recommendedName>
        <fullName evidence="3">Lipoprotein</fullName>
    </recommendedName>
</protein>
<dbReference type="RefSeq" id="WP_023587033.1">
    <property type="nucleotide sequence ID" value="NZ_ASHX02000001.1"/>
</dbReference>
<comment type="caution">
    <text evidence="1">The sequence shown here is derived from an EMBL/GenBank/DDBJ whole genome shotgun (WGS) entry which is preliminary data.</text>
</comment>
<organism evidence="1 2">
    <name type="scientific">Streptomyces thermolilacinus SPC6</name>
    <dbReference type="NCBI Taxonomy" id="1306406"/>
    <lineage>
        <taxon>Bacteria</taxon>
        <taxon>Bacillati</taxon>
        <taxon>Actinomycetota</taxon>
        <taxon>Actinomycetes</taxon>
        <taxon>Kitasatosporales</taxon>
        <taxon>Streptomycetaceae</taxon>
        <taxon>Streptomyces</taxon>
    </lineage>
</organism>
<evidence type="ECO:0000313" key="2">
    <source>
        <dbReference type="Proteomes" id="UP000095329"/>
    </source>
</evidence>
<evidence type="ECO:0000313" key="1">
    <source>
        <dbReference type="EMBL" id="OEJ94848.1"/>
    </source>
</evidence>
<evidence type="ECO:0008006" key="3">
    <source>
        <dbReference type="Google" id="ProtNLM"/>
    </source>
</evidence>
<reference evidence="1 2" key="1">
    <citation type="journal article" date="2013" name="Genome Announc.">
        <title>Genome Sequence of Streptomyces violaceusniger Strain SPC6, a Halotolerant Streptomycete That Exhibits Rapid Growth and Development.</title>
        <authorList>
            <person name="Chen X."/>
            <person name="Zhang B."/>
            <person name="Zhang W."/>
            <person name="Wu X."/>
            <person name="Zhang M."/>
            <person name="Chen T."/>
            <person name="Liu G."/>
            <person name="Dyson P."/>
        </authorList>
    </citation>
    <scope>NUCLEOTIDE SEQUENCE [LARGE SCALE GENOMIC DNA]</scope>
    <source>
        <strain evidence="1 2">SPC6</strain>
    </source>
</reference>
<dbReference type="STRING" id="1306406.J116_010500"/>
<dbReference type="Proteomes" id="UP000095329">
    <property type="component" value="Unassembled WGS sequence"/>
</dbReference>
<dbReference type="AlphaFoldDB" id="A0A1D3DRB0"/>
<dbReference type="PROSITE" id="PS51257">
    <property type="entry name" value="PROKAR_LIPOPROTEIN"/>
    <property type="match status" value="1"/>
</dbReference>